<dbReference type="OrthoDB" id="10261782at2759"/>
<evidence type="ECO:0000313" key="4">
    <source>
        <dbReference type="Proteomes" id="UP000184063"/>
    </source>
</evidence>
<dbReference type="VEuPathDB" id="FungiDB:ASPFODRAFT_56886"/>
<dbReference type="AlphaFoldDB" id="A0A1M3TUP1"/>
<protein>
    <submittedName>
        <fullName evidence="3">Uncharacterized protein</fullName>
    </submittedName>
</protein>
<feature type="region of interest" description="Disordered" evidence="1">
    <location>
        <begin position="485"/>
        <end position="517"/>
    </location>
</feature>
<evidence type="ECO:0000313" key="3">
    <source>
        <dbReference type="EMBL" id="OJZ90608.1"/>
    </source>
</evidence>
<dbReference type="PANTHER" id="PTHR35204">
    <property type="entry name" value="YALI0A21131P"/>
    <property type="match status" value="1"/>
</dbReference>
<gene>
    <name evidence="3" type="ORF">ASPFODRAFT_56886</name>
</gene>
<reference evidence="4" key="1">
    <citation type="journal article" date="2017" name="Genome Biol.">
        <title>Comparative genomics reveals high biological diversity and specific adaptations in the industrially and medically important fungal genus Aspergillus.</title>
        <authorList>
            <person name="de Vries R.P."/>
            <person name="Riley R."/>
            <person name="Wiebenga A."/>
            <person name="Aguilar-Osorio G."/>
            <person name="Amillis S."/>
            <person name="Uchima C.A."/>
            <person name="Anderluh G."/>
            <person name="Asadollahi M."/>
            <person name="Askin M."/>
            <person name="Barry K."/>
            <person name="Battaglia E."/>
            <person name="Bayram O."/>
            <person name="Benocci T."/>
            <person name="Braus-Stromeyer S.A."/>
            <person name="Caldana C."/>
            <person name="Canovas D."/>
            <person name="Cerqueira G.C."/>
            <person name="Chen F."/>
            <person name="Chen W."/>
            <person name="Choi C."/>
            <person name="Clum A."/>
            <person name="Dos Santos R.A."/>
            <person name="Damasio A.R."/>
            <person name="Diallinas G."/>
            <person name="Emri T."/>
            <person name="Fekete E."/>
            <person name="Flipphi M."/>
            <person name="Freyberg S."/>
            <person name="Gallo A."/>
            <person name="Gournas C."/>
            <person name="Habgood R."/>
            <person name="Hainaut M."/>
            <person name="Harispe M.L."/>
            <person name="Henrissat B."/>
            <person name="Hilden K.S."/>
            <person name="Hope R."/>
            <person name="Hossain A."/>
            <person name="Karabika E."/>
            <person name="Karaffa L."/>
            <person name="Karanyi Z."/>
            <person name="Krasevec N."/>
            <person name="Kuo A."/>
            <person name="Kusch H."/>
            <person name="LaButti K."/>
            <person name="Lagendijk E.L."/>
            <person name="Lapidus A."/>
            <person name="Levasseur A."/>
            <person name="Lindquist E."/>
            <person name="Lipzen A."/>
            <person name="Logrieco A.F."/>
            <person name="MacCabe A."/>
            <person name="Maekelae M.R."/>
            <person name="Malavazi I."/>
            <person name="Melin P."/>
            <person name="Meyer V."/>
            <person name="Mielnichuk N."/>
            <person name="Miskei M."/>
            <person name="Molnar A.P."/>
            <person name="Mule G."/>
            <person name="Ngan C.Y."/>
            <person name="Orejas M."/>
            <person name="Orosz E."/>
            <person name="Ouedraogo J.P."/>
            <person name="Overkamp K.M."/>
            <person name="Park H.-S."/>
            <person name="Perrone G."/>
            <person name="Piumi F."/>
            <person name="Punt P.J."/>
            <person name="Ram A.F."/>
            <person name="Ramon A."/>
            <person name="Rauscher S."/>
            <person name="Record E."/>
            <person name="Riano-Pachon D.M."/>
            <person name="Robert V."/>
            <person name="Roehrig J."/>
            <person name="Ruller R."/>
            <person name="Salamov A."/>
            <person name="Salih N.S."/>
            <person name="Samson R.A."/>
            <person name="Sandor E."/>
            <person name="Sanguinetti M."/>
            <person name="Schuetze T."/>
            <person name="Sepcic K."/>
            <person name="Shelest E."/>
            <person name="Sherlock G."/>
            <person name="Sophianopoulou V."/>
            <person name="Squina F.M."/>
            <person name="Sun H."/>
            <person name="Susca A."/>
            <person name="Todd R.B."/>
            <person name="Tsang A."/>
            <person name="Unkles S.E."/>
            <person name="van de Wiele N."/>
            <person name="van Rossen-Uffink D."/>
            <person name="Oliveira J.V."/>
            <person name="Vesth T.C."/>
            <person name="Visser J."/>
            <person name="Yu J.-H."/>
            <person name="Zhou M."/>
            <person name="Andersen M.R."/>
            <person name="Archer D.B."/>
            <person name="Baker S.E."/>
            <person name="Benoit I."/>
            <person name="Brakhage A.A."/>
            <person name="Braus G.H."/>
            <person name="Fischer R."/>
            <person name="Frisvad J.C."/>
            <person name="Goldman G.H."/>
            <person name="Houbraken J."/>
            <person name="Oakley B."/>
            <person name="Pocsi I."/>
            <person name="Scazzocchio C."/>
            <person name="Seiboth B."/>
            <person name="vanKuyk P.A."/>
            <person name="Wortman J."/>
            <person name="Dyer P.S."/>
            <person name="Grigoriev I.V."/>
        </authorList>
    </citation>
    <scope>NUCLEOTIDE SEQUENCE [LARGE SCALE GENOMIC DNA]</scope>
    <source>
        <strain evidence="4">CBS 106.47</strain>
    </source>
</reference>
<feature type="region of interest" description="Disordered" evidence="1">
    <location>
        <begin position="225"/>
        <end position="254"/>
    </location>
</feature>
<name>A0A1M3TUP1_ASPLC</name>
<feature type="chain" id="PRO_5013087020" evidence="2">
    <location>
        <begin position="23"/>
        <end position="542"/>
    </location>
</feature>
<feature type="signal peptide" evidence="2">
    <location>
        <begin position="1"/>
        <end position="22"/>
    </location>
</feature>
<keyword evidence="2" id="KW-0732">Signal</keyword>
<dbReference type="EMBL" id="KV878237">
    <property type="protein sequence ID" value="OJZ90608.1"/>
    <property type="molecule type" value="Genomic_DNA"/>
</dbReference>
<feature type="compositionally biased region" description="Basic and acidic residues" evidence="1">
    <location>
        <begin position="108"/>
        <end position="125"/>
    </location>
</feature>
<dbReference type="Proteomes" id="UP000184063">
    <property type="component" value="Unassembled WGS sequence"/>
</dbReference>
<dbReference type="InterPro" id="IPR038921">
    <property type="entry name" value="YOR389W-like"/>
</dbReference>
<dbReference type="PANTHER" id="PTHR35204:SF1">
    <property type="entry name" value="ENTEROTOXIN"/>
    <property type="match status" value="1"/>
</dbReference>
<evidence type="ECO:0000256" key="1">
    <source>
        <dbReference type="SAM" id="MobiDB-lite"/>
    </source>
</evidence>
<accession>A0A1M3TUP1</accession>
<evidence type="ECO:0000256" key="2">
    <source>
        <dbReference type="SAM" id="SignalP"/>
    </source>
</evidence>
<feature type="region of interest" description="Disordered" evidence="1">
    <location>
        <begin position="96"/>
        <end position="127"/>
    </location>
</feature>
<proteinExistence type="predicted"/>
<sequence length="542" mass="60303">MGLKPLLLSSLLWAASTTTATATSPSTTQNANHIFNSIHSSMRQWGSSLQHNGMSLFLASVPAGTQFYHGTSIPDPINGTEWLAFEPEHAMVFARAHMGPPPDEEDDDKKRKELRKRDEETEGEKSSGWLHTYVAAKDLRLLYADGMSAGKTRNGTLDFEDRVLFRDEVGEKEMMGDRERANMFCRMAKEEWDDRVDGLLRMEAGFEIILCDFARDLKEVRVTRTKPSYPFRGPGGGGNDDKKKKKKKKGGPGTKGDGALWFKAIAARYDGIGGNRVTLNYDNFVSAYTYGLDLFHSVNETFTLPRLTQFTSQQLVPIREALNELVLQHEAKEATFNWQTVTDMVVERYAHDIRYFASGQLSTVEDIHAKIEKVLGPFVDYGDRDGEEEAERCSMQFIPGGAFGGDGDAGVAATAVHTVTRRICETMVQGWQETDYNTLIGLFQDLMEYLAWTTWKQCSGCADHEICVVPIWPMGTVEDYNHPQCRDAAKPESEGQNYWGGRPGGPGGHHPPPSDSSSSAGWIPSLVSFLRSFLGVALGLHF</sequence>
<organism evidence="3 4">
    <name type="scientific">Aspergillus luchuensis (strain CBS 106.47)</name>
    <dbReference type="NCBI Taxonomy" id="1137211"/>
    <lineage>
        <taxon>Eukaryota</taxon>
        <taxon>Fungi</taxon>
        <taxon>Dikarya</taxon>
        <taxon>Ascomycota</taxon>
        <taxon>Pezizomycotina</taxon>
        <taxon>Eurotiomycetes</taxon>
        <taxon>Eurotiomycetidae</taxon>
        <taxon>Eurotiales</taxon>
        <taxon>Aspergillaceae</taxon>
        <taxon>Aspergillus</taxon>
        <taxon>Aspergillus subgen. Circumdati</taxon>
    </lineage>
</organism>